<proteinExistence type="predicted"/>
<gene>
    <name evidence="1" type="ORF">CGZ75_01485</name>
</gene>
<dbReference type="OrthoDB" id="2474962at2"/>
<dbReference type="Proteomes" id="UP000215145">
    <property type="component" value="Unassembled WGS sequence"/>
</dbReference>
<protein>
    <submittedName>
        <fullName evidence="1">Uncharacterized protein</fullName>
    </submittedName>
</protein>
<dbReference type="AlphaFoldDB" id="A0A229P0A2"/>
<keyword evidence="2" id="KW-1185">Reference proteome</keyword>
<name>A0A229P0A2_9BACL</name>
<accession>A0A229P0A2</accession>
<comment type="caution">
    <text evidence="1">The sequence shown here is derived from an EMBL/GenBank/DDBJ whole genome shotgun (WGS) entry which is preliminary data.</text>
</comment>
<dbReference type="RefSeq" id="WP_089522490.1">
    <property type="nucleotide sequence ID" value="NZ_NMUQ01000001.1"/>
</dbReference>
<sequence length="82" mass="9255">MQQHNASSGAVWMAVNGPEGDRLLEITREHLRIVRELPVKPSGQMAQDLFRMERAILHAKIDALRAERDEIIARYEEGGFGA</sequence>
<evidence type="ECO:0000313" key="1">
    <source>
        <dbReference type="EMBL" id="OXM15441.1"/>
    </source>
</evidence>
<organism evidence="1 2">
    <name type="scientific">Paenibacillus herberti</name>
    <dbReference type="NCBI Taxonomy" id="1619309"/>
    <lineage>
        <taxon>Bacteria</taxon>
        <taxon>Bacillati</taxon>
        <taxon>Bacillota</taxon>
        <taxon>Bacilli</taxon>
        <taxon>Bacillales</taxon>
        <taxon>Paenibacillaceae</taxon>
        <taxon>Paenibacillus</taxon>
    </lineage>
</organism>
<reference evidence="1 2" key="1">
    <citation type="submission" date="2017-07" db="EMBL/GenBank/DDBJ databases">
        <title>Paenibacillus herberti R33 genome sequencing and assembly.</title>
        <authorList>
            <person name="Su W."/>
        </authorList>
    </citation>
    <scope>NUCLEOTIDE SEQUENCE [LARGE SCALE GENOMIC DNA]</scope>
    <source>
        <strain evidence="1 2">R33</strain>
    </source>
</reference>
<evidence type="ECO:0000313" key="2">
    <source>
        <dbReference type="Proteomes" id="UP000215145"/>
    </source>
</evidence>
<dbReference type="EMBL" id="NMUQ01000001">
    <property type="protein sequence ID" value="OXM15441.1"/>
    <property type="molecule type" value="Genomic_DNA"/>
</dbReference>